<dbReference type="EMBL" id="UWOC01000171">
    <property type="protein sequence ID" value="VCU10516.1"/>
    <property type="molecule type" value="Genomic_DNA"/>
</dbReference>
<gene>
    <name evidence="1" type="ORF">RHODGE_RHODGE_03715</name>
</gene>
<reference evidence="2" key="1">
    <citation type="submission" date="2018-10" db="EMBL/GenBank/DDBJ databases">
        <authorList>
            <person name="Peiro R."/>
            <person name="Begona"/>
            <person name="Cbmso G."/>
            <person name="Lopez M."/>
            <person name="Gonzalez S."/>
            <person name="Sacristan E."/>
            <person name="Castillo E."/>
        </authorList>
    </citation>
    <scope>NUCLEOTIDE SEQUENCE [LARGE SCALE GENOMIC DNA]</scope>
</reference>
<dbReference type="Proteomes" id="UP000289200">
    <property type="component" value="Unassembled WGS sequence"/>
</dbReference>
<accession>A0A3S4FET0</accession>
<keyword evidence="2" id="KW-1185">Reference proteome</keyword>
<sequence length="130" mass="13300">MDIISNMLSRLCDGHALVGSTDTVFGIAVLAVAPAGDGRFWVTAGLPSMDRGTVWREATTAVVSAAVPAALTQCSPGADWSAARWSIEPYAPRDGAGVRGHADPGALADFWKAVAKLLNGNHTARAAGAA</sequence>
<dbReference type="OrthoDB" id="9928355at2"/>
<protein>
    <submittedName>
        <fullName evidence="1">Uncharacterized protein</fullName>
    </submittedName>
</protein>
<organism evidence="1 2">
    <name type="scientific">Rhodoplanes serenus</name>
    <dbReference type="NCBI Taxonomy" id="200615"/>
    <lineage>
        <taxon>Bacteria</taxon>
        <taxon>Pseudomonadati</taxon>
        <taxon>Pseudomonadota</taxon>
        <taxon>Alphaproteobacteria</taxon>
        <taxon>Hyphomicrobiales</taxon>
        <taxon>Nitrobacteraceae</taxon>
        <taxon>Rhodoplanes</taxon>
    </lineage>
</organism>
<name>A0A3S4FET0_9BRAD</name>
<evidence type="ECO:0000313" key="1">
    <source>
        <dbReference type="EMBL" id="VCU10516.1"/>
    </source>
</evidence>
<proteinExistence type="predicted"/>
<dbReference type="RefSeq" id="WP_129610615.1">
    <property type="nucleotide sequence ID" value="NZ_UWOC01000171.1"/>
</dbReference>
<dbReference type="AlphaFoldDB" id="A0A3S4FET0"/>
<comment type="caution">
    <text evidence="1">The sequence shown here is derived from an EMBL/GenBank/DDBJ whole genome shotgun (WGS) entry which is preliminary data.</text>
</comment>
<evidence type="ECO:0000313" key="2">
    <source>
        <dbReference type="Proteomes" id="UP000289200"/>
    </source>
</evidence>